<name>A0A1G5CCK4_9HYPH</name>
<dbReference type="Proteomes" id="UP000199569">
    <property type="component" value="Unassembled WGS sequence"/>
</dbReference>
<gene>
    <name evidence="1" type="ORF">SAMN02927923_00528</name>
</gene>
<dbReference type="RefSeq" id="WP_091129376.1">
    <property type="nucleotide sequence ID" value="NZ_FMVJ01000002.1"/>
</dbReference>
<protein>
    <submittedName>
        <fullName evidence="1">Uncharacterized protein</fullName>
    </submittedName>
</protein>
<evidence type="ECO:0000313" key="2">
    <source>
        <dbReference type="Proteomes" id="UP000199569"/>
    </source>
</evidence>
<evidence type="ECO:0000313" key="1">
    <source>
        <dbReference type="EMBL" id="SCY00153.1"/>
    </source>
</evidence>
<accession>A0A1G5CCK4</accession>
<sequence length="182" mass="19624">MTDASLNFHVHDTVAVLLHPSVVPVIDVFRSIGCLDDQYDLALLDGPEQALSAYVEPSAAKGIVSDALLLAFALTRQRGGAFEHRQVRSRHATIDEYCLMALIGASRQPSSDVAREAAMLLSVSPLDLLSALAGELARHIDFGTITFPMPSLGEFRAIIGVEGERMDAIVEAFVSPGRNFSF</sequence>
<keyword evidence="2" id="KW-1185">Reference proteome</keyword>
<reference evidence="1 2" key="1">
    <citation type="submission" date="2016-10" db="EMBL/GenBank/DDBJ databases">
        <authorList>
            <person name="de Groot N.N."/>
        </authorList>
    </citation>
    <scope>NUCLEOTIDE SEQUENCE [LARGE SCALE GENOMIC DNA]</scope>
    <source>
        <strain evidence="1 2">CGMCC 1.7666</strain>
    </source>
</reference>
<organism evidence="1 2">
    <name type="scientific">Microvirga guangxiensis</name>
    <dbReference type="NCBI Taxonomy" id="549386"/>
    <lineage>
        <taxon>Bacteria</taxon>
        <taxon>Pseudomonadati</taxon>
        <taxon>Pseudomonadota</taxon>
        <taxon>Alphaproteobacteria</taxon>
        <taxon>Hyphomicrobiales</taxon>
        <taxon>Methylobacteriaceae</taxon>
        <taxon>Microvirga</taxon>
    </lineage>
</organism>
<dbReference type="EMBL" id="FMVJ01000002">
    <property type="protein sequence ID" value="SCY00153.1"/>
    <property type="molecule type" value="Genomic_DNA"/>
</dbReference>
<dbReference type="OrthoDB" id="8018742at2"/>
<proteinExistence type="predicted"/>
<dbReference type="AlphaFoldDB" id="A0A1G5CCK4"/>